<dbReference type="Gene3D" id="1.10.287.1260">
    <property type="match status" value="1"/>
</dbReference>
<dbReference type="GO" id="GO:0005886">
    <property type="term" value="C:plasma membrane"/>
    <property type="evidence" value="ECO:0007669"/>
    <property type="project" value="UniProtKB-SubCell"/>
</dbReference>
<comment type="caution">
    <text evidence="11">The sequence shown here is derived from an EMBL/GenBank/DDBJ whole genome shotgun (WGS) entry which is preliminary data.</text>
</comment>
<dbReference type="Proteomes" id="UP000518887">
    <property type="component" value="Unassembled WGS sequence"/>
</dbReference>
<sequence>MNDVAEGAMNVANETVNQMQNFFHVNEIVNYVKEPAHIIKFATGLISLLIFWGIYRLIRAFVTRGVSKRLESSAVKTVSKFLSYSFYILIVLYVLGLFGINLSAIWGAMGIAGVAIGFAAQTTVSNLISGVFILTEKTMKIGDFIEVDGISGTVDKVSLLSIWIHTPDNQFIRIPSSAIINTKLKNYSTYDYRRYVFDVSVDYSTDLDKAVEVLKSVPEKCEFVIKNNPDYDSKVLLTDCRDSGIGMNLIVWCERPNFFDLKTEVCRNVVKAFNENGINIPFNRVDVSVLTDKTVPSLSFKA</sequence>
<dbReference type="SUPFAM" id="SSF82861">
    <property type="entry name" value="Mechanosensitive channel protein MscS (YggB), transmembrane region"/>
    <property type="match status" value="1"/>
</dbReference>
<accession>A0A7W8GBH7</accession>
<dbReference type="Gene3D" id="2.30.30.60">
    <property type="match status" value="1"/>
</dbReference>
<proteinExistence type="inferred from homology"/>
<dbReference type="Pfam" id="PF00924">
    <property type="entry name" value="MS_channel_2nd"/>
    <property type="match status" value="1"/>
</dbReference>
<dbReference type="InterPro" id="IPR049142">
    <property type="entry name" value="MS_channel_1st"/>
</dbReference>
<protein>
    <submittedName>
        <fullName evidence="11">Small-conductance mechanosensitive channel</fullName>
    </submittedName>
</protein>
<dbReference type="RefSeq" id="WP_184661570.1">
    <property type="nucleotide sequence ID" value="NZ_CP031518.1"/>
</dbReference>
<dbReference type="InterPro" id="IPR011014">
    <property type="entry name" value="MscS_channel_TM-2"/>
</dbReference>
<evidence type="ECO:0000256" key="7">
    <source>
        <dbReference type="SAM" id="Phobius"/>
    </source>
</evidence>
<dbReference type="AlphaFoldDB" id="A0A7W8GBH7"/>
<evidence type="ECO:0000259" key="9">
    <source>
        <dbReference type="Pfam" id="PF21082"/>
    </source>
</evidence>
<organism evidence="11 12">
    <name type="scientific">Treponema ruminis</name>
    <dbReference type="NCBI Taxonomy" id="744515"/>
    <lineage>
        <taxon>Bacteria</taxon>
        <taxon>Pseudomonadati</taxon>
        <taxon>Spirochaetota</taxon>
        <taxon>Spirochaetia</taxon>
        <taxon>Spirochaetales</taxon>
        <taxon>Treponemataceae</taxon>
        <taxon>Treponema</taxon>
    </lineage>
</organism>
<evidence type="ECO:0000259" key="10">
    <source>
        <dbReference type="Pfam" id="PF21088"/>
    </source>
</evidence>
<feature type="domain" description="Mechanosensitive ion channel MscS C-terminal" evidence="9">
    <location>
        <begin position="196"/>
        <end position="280"/>
    </location>
</feature>
<dbReference type="EMBL" id="JACHFQ010000010">
    <property type="protein sequence ID" value="MBB5227385.1"/>
    <property type="molecule type" value="Genomic_DNA"/>
</dbReference>
<dbReference type="Pfam" id="PF21082">
    <property type="entry name" value="MS_channel_3rd"/>
    <property type="match status" value="1"/>
</dbReference>
<evidence type="ECO:0000313" key="11">
    <source>
        <dbReference type="EMBL" id="MBB5227385.1"/>
    </source>
</evidence>
<dbReference type="Pfam" id="PF21088">
    <property type="entry name" value="MS_channel_1st"/>
    <property type="match status" value="1"/>
</dbReference>
<reference evidence="11 12" key="1">
    <citation type="submission" date="2020-08" db="EMBL/GenBank/DDBJ databases">
        <title>Genomic Encyclopedia of Type Strains, Phase IV (KMG-IV): sequencing the most valuable type-strain genomes for metagenomic binning, comparative biology and taxonomic classification.</title>
        <authorList>
            <person name="Goeker M."/>
        </authorList>
    </citation>
    <scope>NUCLEOTIDE SEQUENCE [LARGE SCALE GENOMIC DNA]</scope>
    <source>
        <strain evidence="11 12">DSM 103462</strain>
    </source>
</reference>
<keyword evidence="4 7" id="KW-0812">Transmembrane</keyword>
<evidence type="ECO:0000256" key="6">
    <source>
        <dbReference type="ARBA" id="ARBA00023136"/>
    </source>
</evidence>
<dbReference type="PANTHER" id="PTHR30221">
    <property type="entry name" value="SMALL-CONDUCTANCE MECHANOSENSITIVE CHANNEL"/>
    <property type="match status" value="1"/>
</dbReference>
<dbReference type="PANTHER" id="PTHR30221:SF1">
    <property type="entry name" value="SMALL-CONDUCTANCE MECHANOSENSITIVE CHANNEL"/>
    <property type="match status" value="1"/>
</dbReference>
<dbReference type="InterPro" id="IPR011066">
    <property type="entry name" value="MscS_channel_C_sf"/>
</dbReference>
<keyword evidence="3" id="KW-1003">Cell membrane</keyword>
<dbReference type="SUPFAM" id="SSF82689">
    <property type="entry name" value="Mechanosensitive channel protein MscS (YggB), C-terminal domain"/>
    <property type="match status" value="1"/>
</dbReference>
<evidence type="ECO:0000256" key="2">
    <source>
        <dbReference type="ARBA" id="ARBA00008017"/>
    </source>
</evidence>
<comment type="similarity">
    <text evidence="2">Belongs to the MscS (TC 1.A.23) family.</text>
</comment>
<dbReference type="InterPro" id="IPR045275">
    <property type="entry name" value="MscS_archaea/bacteria_type"/>
</dbReference>
<comment type="subcellular location">
    <subcellularLocation>
        <location evidence="1">Cell membrane</location>
        <topology evidence="1">Multi-pass membrane protein</topology>
    </subcellularLocation>
</comment>
<feature type="domain" description="Mechanosensitive ion channel transmembrane helices 2/3" evidence="10">
    <location>
        <begin position="80"/>
        <end position="121"/>
    </location>
</feature>
<evidence type="ECO:0000256" key="3">
    <source>
        <dbReference type="ARBA" id="ARBA00022475"/>
    </source>
</evidence>
<dbReference type="InterPro" id="IPR010920">
    <property type="entry name" value="LSM_dom_sf"/>
</dbReference>
<dbReference type="InterPro" id="IPR023408">
    <property type="entry name" value="MscS_beta-dom_sf"/>
</dbReference>
<dbReference type="SUPFAM" id="SSF50182">
    <property type="entry name" value="Sm-like ribonucleoproteins"/>
    <property type="match status" value="1"/>
</dbReference>
<gene>
    <name evidence="11" type="ORF">HNP76_002784</name>
</gene>
<keyword evidence="6 7" id="KW-0472">Membrane</keyword>
<evidence type="ECO:0000259" key="8">
    <source>
        <dbReference type="Pfam" id="PF00924"/>
    </source>
</evidence>
<keyword evidence="12" id="KW-1185">Reference proteome</keyword>
<feature type="transmembrane region" description="Helical" evidence="7">
    <location>
        <begin position="106"/>
        <end position="134"/>
    </location>
</feature>
<feature type="domain" description="Mechanosensitive ion channel MscS" evidence="8">
    <location>
        <begin position="122"/>
        <end position="188"/>
    </location>
</feature>
<evidence type="ECO:0000256" key="1">
    <source>
        <dbReference type="ARBA" id="ARBA00004651"/>
    </source>
</evidence>
<feature type="transmembrane region" description="Helical" evidence="7">
    <location>
        <begin position="38"/>
        <end position="58"/>
    </location>
</feature>
<dbReference type="GO" id="GO:0008381">
    <property type="term" value="F:mechanosensitive monoatomic ion channel activity"/>
    <property type="evidence" value="ECO:0007669"/>
    <property type="project" value="InterPro"/>
</dbReference>
<evidence type="ECO:0000256" key="5">
    <source>
        <dbReference type="ARBA" id="ARBA00022989"/>
    </source>
</evidence>
<evidence type="ECO:0000313" key="12">
    <source>
        <dbReference type="Proteomes" id="UP000518887"/>
    </source>
</evidence>
<feature type="transmembrane region" description="Helical" evidence="7">
    <location>
        <begin position="78"/>
        <end position="100"/>
    </location>
</feature>
<name>A0A7W8GBH7_9SPIR</name>
<keyword evidence="5 7" id="KW-1133">Transmembrane helix</keyword>
<evidence type="ECO:0000256" key="4">
    <source>
        <dbReference type="ARBA" id="ARBA00022692"/>
    </source>
</evidence>
<dbReference type="Gene3D" id="3.30.70.100">
    <property type="match status" value="1"/>
</dbReference>
<dbReference type="InterPro" id="IPR049278">
    <property type="entry name" value="MS_channel_C"/>
</dbReference>
<dbReference type="InterPro" id="IPR006685">
    <property type="entry name" value="MscS_channel_2nd"/>
</dbReference>